<dbReference type="SUPFAM" id="SSF53098">
    <property type="entry name" value="Ribonuclease H-like"/>
    <property type="match status" value="1"/>
</dbReference>
<evidence type="ECO:0000313" key="1">
    <source>
        <dbReference type="EMBL" id="EQD63218.1"/>
    </source>
</evidence>
<name>T1B3S5_9ZZZZ</name>
<proteinExistence type="predicted"/>
<dbReference type="Gene3D" id="3.30.342.10">
    <property type="entry name" value="DNA Polymerase, chain B, domain 1"/>
    <property type="match status" value="1"/>
</dbReference>
<comment type="caution">
    <text evidence="1">The sequence shown here is derived from an EMBL/GenBank/DDBJ whole genome shotgun (WGS) entry which is preliminary data.</text>
</comment>
<feature type="non-terminal residue" evidence="1">
    <location>
        <position position="126"/>
    </location>
</feature>
<accession>T1B3S5</accession>
<reference evidence="1" key="2">
    <citation type="journal article" date="2014" name="ISME J.">
        <title>Microbial stratification in low pH oxic and suboxic macroscopic growths along an acid mine drainage.</title>
        <authorList>
            <person name="Mendez-Garcia C."/>
            <person name="Mesa V."/>
            <person name="Sprenger R.R."/>
            <person name="Richter M."/>
            <person name="Diez M.S."/>
            <person name="Solano J."/>
            <person name="Bargiela R."/>
            <person name="Golyshina O.V."/>
            <person name="Manteca A."/>
            <person name="Ramos J.L."/>
            <person name="Gallego J.R."/>
            <person name="Llorente I."/>
            <person name="Martins Dos Santos V.A."/>
            <person name="Jensen O.N."/>
            <person name="Pelaez A.I."/>
            <person name="Sanchez J."/>
            <person name="Ferrer M."/>
        </authorList>
    </citation>
    <scope>NUCLEOTIDE SEQUENCE</scope>
</reference>
<reference evidence="1" key="1">
    <citation type="submission" date="2013-08" db="EMBL/GenBank/DDBJ databases">
        <authorList>
            <person name="Mendez C."/>
            <person name="Richter M."/>
            <person name="Ferrer M."/>
            <person name="Sanchez J."/>
        </authorList>
    </citation>
    <scope>NUCLEOTIDE SEQUENCE</scope>
</reference>
<dbReference type="AlphaFoldDB" id="T1B3S5"/>
<sequence length="126" mass="14706">MQVRMRLVSASYSFREEPLAVELFGRTEDGRSVTAIYYGFSPYFDVIDPQQREIDGIKKNPEFVRMEEKSLLVMGEMRPAIRIYIKHPWKVPELRGLFISTVMAADIPFHHRFIYDMDLGACIEVT</sequence>
<dbReference type="InterPro" id="IPR012337">
    <property type="entry name" value="RNaseH-like_sf"/>
</dbReference>
<protein>
    <submittedName>
        <fullName evidence="1">DNA polymerase family B</fullName>
    </submittedName>
</protein>
<dbReference type="EMBL" id="AUZX01006574">
    <property type="protein sequence ID" value="EQD63218.1"/>
    <property type="molecule type" value="Genomic_DNA"/>
</dbReference>
<gene>
    <name evidence="1" type="ORF">B1A_09242</name>
</gene>
<organism evidence="1">
    <name type="scientific">mine drainage metagenome</name>
    <dbReference type="NCBI Taxonomy" id="410659"/>
    <lineage>
        <taxon>unclassified sequences</taxon>
        <taxon>metagenomes</taxon>
        <taxon>ecological metagenomes</taxon>
    </lineage>
</organism>